<accession>A0ACC6V1C1</accession>
<gene>
    <name evidence="1" type="ORF">TU35_006370</name>
</gene>
<evidence type="ECO:0000313" key="2">
    <source>
        <dbReference type="Proteomes" id="UP000033636"/>
    </source>
</evidence>
<sequence length="386" mass="42510">MPANLPAEAKAKWLKVMEAKTPEEKIKAMEEFLSAVPKHKGTEKLVKFVRRRMAELRREVEEKKAKEKSSRGGGGGGIYIKKDGDMQIIVVGPPSSGKTSLLRCLTSTQLEPDEIPFSTVEPVPAMFIEDNVYVQLVKAPSIALGQSSDINSVAYALVRNADGAIIVLRGDQDPGAALASLVKMFDEAGVSLYRPKALVRVERRGSGGVQILGNGRLVGATLGDVKSLLGEYGIYHAAIYIEGEATLDDVEEALFSERMYKPSILVVSGEVPADAAELAKKLDVPLVKADLTKCEIDRRGLLELLLRRLRLIRVFTKQIHSDMYMPKPLVVAEGSTVGDVAKKIHSSLYENFKYAVVWRREQFPDRPKRVGLEYKLKDGDVVEIHA</sequence>
<protein>
    <submittedName>
        <fullName evidence="1">TGS domain-containing protein</fullName>
    </submittedName>
</protein>
<dbReference type="EMBL" id="JZWT02000015">
    <property type="protein sequence ID" value="MFB6490853.1"/>
    <property type="molecule type" value="Genomic_DNA"/>
</dbReference>
<comment type="caution">
    <text evidence="1">The sequence shown here is derived from an EMBL/GenBank/DDBJ whole genome shotgun (WGS) entry which is preliminary data.</text>
</comment>
<name>A0ACC6V1C1_9CREN</name>
<reference evidence="1" key="1">
    <citation type="submission" date="2024-07" db="EMBL/GenBank/DDBJ databases">
        <title>Metagenome and Metagenome-Assembled Genomes of Archaea from a hot spring from the geothermal field of Los Azufres, Mexico.</title>
        <authorList>
            <person name="Marin-Paredes R."/>
            <person name="Martinez-Romero E."/>
            <person name="Servin-Garciduenas L.E."/>
        </authorList>
    </citation>
    <scope>NUCLEOTIDE SEQUENCE</scope>
</reference>
<proteinExistence type="predicted"/>
<evidence type="ECO:0000313" key="1">
    <source>
        <dbReference type="EMBL" id="MFB6490853.1"/>
    </source>
</evidence>
<organism evidence="1 2">
    <name type="scientific">Thermoproteus sp. AZ2</name>
    <dbReference type="NCBI Taxonomy" id="1609232"/>
    <lineage>
        <taxon>Archaea</taxon>
        <taxon>Thermoproteota</taxon>
        <taxon>Thermoprotei</taxon>
        <taxon>Thermoproteales</taxon>
        <taxon>Thermoproteaceae</taxon>
        <taxon>Thermoproteus</taxon>
    </lineage>
</organism>
<dbReference type="Proteomes" id="UP000033636">
    <property type="component" value="Unassembled WGS sequence"/>
</dbReference>